<dbReference type="Proteomes" id="UP000286097">
    <property type="component" value="Unassembled WGS sequence"/>
</dbReference>
<dbReference type="VEuPathDB" id="FungiDB:DD237_000086"/>
<evidence type="ECO:0000313" key="5">
    <source>
        <dbReference type="Proteomes" id="UP000286097"/>
    </source>
</evidence>
<keyword evidence="4" id="KW-1185">Reference proteome</keyword>
<accession>A0A3M6V8K8</accession>
<evidence type="ECO:0000313" key="2">
    <source>
        <dbReference type="EMBL" id="RMX62261.1"/>
    </source>
</evidence>
<feature type="compositionally biased region" description="Basic residues" evidence="1">
    <location>
        <begin position="182"/>
        <end position="197"/>
    </location>
</feature>
<organism evidence="2 4">
    <name type="scientific">Peronospora effusa</name>
    <dbReference type="NCBI Taxonomy" id="542832"/>
    <lineage>
        <taxon>Eukaryota</taxon>
        <taxon>Sar</taxon>
        <taxon>Stramenopiles</taxon>
        <taxon>Oomycota</taxon>
        <taxon>Peronosporomycetes</taxon>
        <taxon>Peronosporales</taxon>
        <taxon>Peronosporaceae</taxon>
        <taxon>Peronospora</taxon>
    </lineage>
</organism>
<dbReference type="EMBL" id="QLLG01000800">
    <property type="protein sequence ID" value="RMX62261.1"/>
    <property type="molecule type" value="Genomic_DNA"/>
</dbReference>
<dbReference type="EMBL" id="QKXF01000081">
    <property type="protein sequence ID" value="RQM18293.1"/>
    <property type="molecule type" value="Genomic_DNA"/>
</dbReference>
<dbReference type="AlphaFoldDB" id="A0A3M6V8K8"/>
<dbReference type="Proteomes" id="UP000282087">
    <property type="component" value="Unassembled WGS sequence"/>
</dbReference>
<proteinExistence type="predicted"/>
<feature type="region of interest" description="Disordered" evidence="1">
    <location>
        <begin position="50"/>
        <end position="86"/>
    </location>
</feature>
<feature type="region of interest" description="Disordered" evidence="1">
    <location>
        <begin position="153"/>
        <end position="208"/>
    </location>
</feature>
<evidence type="ECO:0000313" key="4">
    <source>
        <dbReference type="Proteomes" id="UP000282087"/>
    </source>
</evidence>
<reference evidence="4 5" key="1">
    <citation type="submission" date="2018-06" db="EMBL/GenBank/DDBJ databases">
        <title>Comparative genomics of downy mildews reveals potential adaptations to biotrophy.</title>
        <authorList>
            <person name="Fletcher K."/>
            <person name="Klosterman S.J."/>
            <person name="Derevnina L."/>
            <person name="Martin F."/>
            <person name="Koike S."/>
            <person name="Reyes Chin-Wo S."/>
            <person name="Mou B."/>
            <person name="Michelmore R."/>
        </authorList>
    </citation>
    <scope>NUCLEOTIDE SEQUENCE [LARGE SCALE GENOMIC DNA]</scope>
    <source>
        <strain evidence="3 5">R13</strain>
        <strain evidence="2 4">R14</strain>
    </source>
</reference>
<name>A0A3M6V8K8_9STRA</name>
<evidence type="ECO:0000256" key="1">
    <source>
        <dbReference type="SAM" id="MobiDB-lite"/>
    </source>
</evidence>
<dbReference type="OrthoDB" id="126379at2759"/>
<evidence type="ECO:0000313" key="3">
    <source>
        <dbReference type="EMBL" id="RQM18293.1"/>
    </source>
</evidence>
<protein>
    <submittedName>
        <fullName evidence="2">Uncharacterized protein</fullName>
    </submittedName>
</protein>
<sequence length="257" mass="29644">MNEDAASSASSTNLQDRDECIRWSSAQSVYPGPHRSVLCTTEKSVVFRVRTQEKKQSSGGGKRASDRSSTQTLRSTQRKKTSGIDDTDIHETLAELYAEAERKKMWLNSEEKAFQCGQQRLGSLQREHAMLLHNLEQCKRRRKERLRIEKMVQGPRAVSGRTDRMRSSDSDSNSDYCDYGRLKGHHRCSSSRRHHRSQHDGARKERKRLRQFQSEVSLRFQLLESECRGSDLKVDKLVADLRREYADSCLFGNSLNF</sequence>
<gene>
    <name evidence="3" type="ORF">DD237_000086</name>
    <name evidence="2" type="ORF">DD238_000865</name>
</gene>
<comment type="caution">
    <text evidence="2">The sequence shown here is derived from an EMBL/GenBank/DDBJ whole genome shotgun (WGS) entry which is preliminary data.</text>
</comment>